<keyword evidence="3" id="KW-1185">Reference proteome</keyword>
<dbReference type="Pfam" id="PF07238">
    <property type="entry name" value="PilZ"/>
    <property type="match status" value="2"/>
</dbReference>
<name>A0ABV8RMH9_9SPHN</name>
<evidence type="ECO:0000259" key="1">
    <source>
        <dbReference type="Pfam" id="PF07238"/>
    </source>
</evidence>
<evidence type="ECO:0000313" key="3">
    <source>
        <dbReference type="Proteomes" id="UP001595828"/>
    </source>
</evidence>
<gene>
    <name evidence="2" type="ORF">ACFO0A_00270</name>
</gene>
<reference evidence="3" key="1">
    <citation type="journal article" date="2019" name="Int. J. Syst. Evol. Microbiol.">
        <title>The Global Catalogue of Microorganisms (GCM) 10K type strain sequencing project: providing services to taxonomists for standard genome sequencing and annotation.</title>
        <authorList>
            <consortium name="The Broad Institute Genomics Platform"/>
            <consortium name="The Broad Institute Genome Sequencing Center for Infectious Disease"/>
            <person name="Wu L."/>
            <person name="Ma J."/>
        </authorList>
    </citation>
    <scope>NUCLEOTIDE SEQUENCE [LARGE SCALE GENOMIC DNA]</scope>
    <source>
        <strain evidence="3">CGMCC 1.12989</strain>
    </source>
</reference>
<organism evidence="2 3">
    <name type="scientific">Novosphingobium tardum</name>
    <dbReference type="NCBI Taxonomy" id="1538021"/>
    <lineage>
        <taxon>Bacteria</taxon>
        <taxon>Pseudomonadati</taxon>
        <taxon>Pseudomonadota</taxon>
        <taxon>Alphaproteobacteria</taxon>
        <taxon>Sphingomonadales</taxon>
        <taxon>Sphingomonadaceae</taxon>
        <taxon>Novosphingobium</taxon>
    </lineage>
</organism>
<feature type="domain" description="PilZ" evidence="1">
    <location>
        <begin position="168"/>
        <end position="240"/>
    </location>
</feature>
<feature type="domain" description="PilZ" evidence="1">
    <location>
        <begin position="11"/>
        <end position="89"/>
    </location>
</feature>
<evidence type="ECO:0000313" key="2">
    <source>
        <dbReference type="EMBL" id="MFC4293486.1"/>
    </source>
</evidence>
<proteinExistence type="predicted"/>
<dbReference type="InterPro" id="IPR009875">
    <property type="entry name" value="PilZ_domain"/>
</dbReference>
<comment type="caution">
    <text evidence="2">The sequence shown here is derived from an EMBL/GenBank/DDBJ whole genome shotgun (WGS) entry which is preliminary data.</text>
</comment>
<dbReference type="EMBL" id="JBHSDR010000003">
    <property type="protein sequence ID" value="MFC4293486.1"/>
    <property type="molecule type" value="Genomic_DNA"/>
</dbReference>
<accession>A0ABV8RMH9</accession>
<sequence length="253" mass="27203">MQTGSGEKFVEKRAISRAPVSLSISARERSRSAVPVMASDLSTHGCRIEGAGIHAQGTSIWIRLPGLDSLVSRIAWSSGTSAGVRFESPLHPAVAARYMPWDPSPNVVPLFPEPAIRSAPNGQVTRREQILGGVSGHSASPLELRKRPVGSGLFGAIRRNVARRMDGRREPRHGDTLTTGPMTLTVRKAEATVENVSSSGLMLRTDLHARIGDRVPVAFEGFAPLEGRIVWMREGRAGISLPPGSIELDLPLD</sequence>
<dbReference type="Proteomes" id="UP001595828">
    <property type="component" value="Unassembled WGS sequence"/>
</dbReference>
<protein>
    <submittedName>
        <fullName evidence="2">PilZ domain-containing protein</fullName>
    </submittedName>
</protein>
<dbReference type="SUPFAM" id="SSF141371">
    <property type="entry name" value="PilZ domain-like"/>
    <property type="match status" value="2"/>
</dbReference>
<dbReference type="RefSeq" id="WP_379538125.1">
    <property type="nucleotide sequence ID" value="NZ_JBHSDR010000003.1"/>
</dbReference>